<accession>A0A2P8QYV4</accession>
<dbReference type="InterPro" id="IPR053842">
    <property type="entry name" value="NikA-like"/>
</dbReference>
<sequence>MKLKNNRTCKISIRLNDDEMDSLMLKANLSGFSISSYIRYIILHSKPPIHKFDKAMIIELSRIGNNINQIAKYINTNKSLDNVVLKSLISIESLLNKLVV</sequence>
<proteinExistence type="predicted"/>
<gene>
    <name evidence="1" type="ORF">CQ405_07640</name>
</gene>
<dbReference type="EMBL" id="PDHH01000007">
    <property type="protein sequence ID" value="PSM51436.1"/>
    <property type="molecule type" value="Genomic_DNA"/>
</dbReference>
<dbReference type="Pfam" id="PF21983">
    <property type="entry name" value="NikA-like"/>
    <property type="match status" value="1"/>
</dbReference>
<keyword evidence="2" id="KW-1185">Reference proteome</keyword>
<evidence type="ECO:0000313" key="2">
    <source>
        <dbReference type="Proteomes" id="UP000240535"/>
    </source>
</evidence>
<comment type="caution">
    <text evidence="1">The sequence shown here is derived from an EMBL/GenBank/DDBJ whole genome shotgun (WGS) entry which is preliminary data.</text>
</comment>
<name>A0A2P8QYV4_9BACT</name>
<dbReference type="AlphaFoldDB" id="A0A2P8QYV4"/>
<dbReference type="RefSeq" id="WP_106872346.1">
    <property type="nucleotide sequence ID" value="NZ_CP053841.1"/>
</dbReference>
<protein>
    <submittedName>
        <fullName evidence="1">Plasmid mobilization relaxosome protein MobC</fullName>
    </submittedName>
</protein>
<reference evidence="2" key="1">
    <citation type="submission" date="2017-10" db="EMBL/GenBank/DDBJ databases">
        <title>Campylobacter species from seals.</title>
        <authorList>
            <person name="Gilbert M.J."/>
            <person name="Zomer A.L."/>
            <person name="Timmerman A.J."/>
            <person name="Duim B."/>
            <person name="Wagenaar J.A."/>
        </authorList>
    </citation>
    <scope>NUCLEOTIDE SEQUENCE [LARGE SCALE GENOMIC DNA]</scope>
    <source>
        <strain evidence="2">17S00004-5</strain>
    </source>
</reference>
<dbReference type="OrthoDB" id="9804743at2"/>
<organism evidence="1 2">
    <name type="scientific">Campylobacter blaseri</name>
    <dbReference type="NCBI Taxonomy" id="2042961"/>
    <lineage>
        <taxon>Bacteria</taxon>
        <taxon>Pseudomonadati</taxon>
        <taxon>Campylobacterota</taxon>
        <taxon>Epsilonproteobacteria</taxon>
        <taxon>Campylobacterales</taxon>
        <taxon>Campylobacteraceae</taxon>
        <taxon>Campylobacter</taxon>
    </lineage>
</organism>
<evidence type="ECO:0000313" key="1">
    <source>
        <dbReference type="EMBL" id="PSM51436.1"/>
    </source>
</evidence>
<dbReference type="Proteomes" id="UP000240535">
    <property type="component" value="Unassembled WGS sequence"/>
</dbReference>